<keyword evidence="4" id="KW-1185">Reference proteome</keyword>
<organism evidence="3 4">
    <name type="scientific">Acaryochloris marina (strain MBIC 11017)</name>
    <dbReference type="NCBI Taxonomy" id="329726"/>
    <lineage>
        <taxon>Bacteria</taxon>
        <taxon>Bacillati</taxon>
        <taxon>Cyanobacteriota</taxon>
        <taxon>Cyanophyceae</taxon>
        <taxon>Acaryochloridales</taxon>
        <taxon>Acaryochloridaceae</taxon>
        <taxon>Acaryochloris</taxon>
    </lineage>
</organism>
<evidence type="ECO:0000313" key="3">
    <source>
        <dbReference type="EMBL" id="ABW32570.1"/>
    </source>
</evidence>
<evidence type="ECO:0000259" key="2">
    <source>
        <dbReference type="Pfam" id="PF25199"/>
    </source>
</evidence>
<geneLocation type="plasmid" evidence="3 4">
    <name>pREB4</name>
</geneLocation>
<dbReference type="Pfam" id="PF14130">
    <property type="entry name" value="Cap4_nuclease"/>
    <property type="match status" value="1"/>
</dbReference>
<feature type="domain" description="Novel STAND NTPase 5" evidence="2">
    <location>
        <begin position="270"/>
        <end position="400"/>
    </location>
</feature>
<dbReference type="AlphaFoldDB" id="A8ZNI4"/>
<dbReference type="OrthoDB" id="2677960at2"/>
<feature type="domain" description="CD-NTase associated protein 4-like DNA endonuclease" evidence="1">
    <location>
        <begin position="39"/>
        <end position="136"/>
    </location>
</feature>
<proteinExistence type="predicted"/>
<evidence type="ECO:0000259" key="1">
    <source>
        <dbReference type="Pfam" id="PF14130"/>
    </source>
</evidence>
<gene>
    <name evidence="3" type="ordered locus">AM1_D0075</name>
</gene>
<keyword evidence="3" id="KW-0614">Plasmid</keyword>
<protein>
    <submittedName>
        <fullName evidence="3">Uncharacterized protein</fullName>
    </submittedName>
</protein>
<dbReference type="RefSeq" id="WP_012167795.1">
    <property type="nucleotide sequence ID" value="NC_009929.1"/>
</dbReference>
<accession>A8ZNI4</accession>
<dbReference type="InterPro" id="IPR057574">
    <property type="entry name" value="nSTAND_NTPase5_dom"/>
</dbReference>
<dbReference type="Proteomes" id="UP000000268">
    <property type="component" value="Plasmid pREB4"/>
</dbReference>
<dbReference type="GO" id="GO:0004518">
    <property type="term" value="F:nuclease activity"/>
    <property type="evidence" value="ECO:0007669"/>
    <property type="project" value="InterPro"/>
</dbReference>
<name>A8ZNI4_ACAM1</name>
<sequence>MRNNHKKKKFKKQKDNNPLDTKQIDLEIRLDAILKSRCGGAYNINGIRYQILYSILRGLELYNTQCSFSSIRLEGIEDLDCLKINLNNEYIQIKTSKNSWNWAKLKEPVKNFLIVLSESPNSLFSIVLNSTFKSDVLKLSKKDKLNSNEYEGIKNKFIKLCSDVGASRNEAELLFEKIGIKNLPEKEIYEEIKIGLTNDFQLGSNLVDTYLAVLVSKFLYWAQERVTISKKDIELIRVSIGDHIASEEHQAYGRGLIDRISWNIDDKQSDFFEGKGTRPGQISAGVDVRRIRWLEKIDTAIYKTKICVLKSSSGQGKSALLYRYAYEYWRHEEIYILRVAETDEQAEAVCKYIRFIDSLGLPILLLIDDAGFRARKWPQIVRECVSLGIYVLMSVRHEDWFRFARRDITNWEVIEPTLDLAEAKQIYSTLKAENYVHSNATSPEWAYEKIGTPKLLIEYTYLLTHGRMIEDRLRDQIQQIQDHKEDPAKIEILRRVALADTLGTPVVASRLIKDISLSSDPQQLLKSLVDEYIALEETGILRGLHWVRSNHLTSILHEGYPNIVDTLLKTINSVLDIDRKRYIAKSLCINDLNLNEFITGLSQLVSNEDLMTFLGVAQ</sequence>
<dbReference type="EMBL" id="CP000841">
    <property type="protein sequence ID" value="ABW32570.1"/>
    <property type="molecule type" value="Genomic_DNA"/>
</dbReference>
<dbReference type="Pfam" id="PF25199">
    <property type="entry name" value="nSTAND_NTPase5"/>
    <property type="match status" value="1"/>
</dbReference>
<evidence type="ECO:0000313" key="4">
    <source>
        <dbReference type="Proteomes" id="UP000000268"/>
    </source>
</evidence>
<dbReference type="HOGENOM" id="CLU_511705_0_0_3"/>
<dbReference type="InterPro" id="IPR025382">
    <property type="entry name" value="Cap4-like_endonuclease_dom"/>
</dbReference>
<reference evidence="3 4" key="1">
    <citation type="journal article" date="2008" name="Proc. Natl. Acad. Sci. U.S.A.">
        <title>Niche adaptation and genome expansion in the chlorophyll d-producing cyanobacterium Acaryochloris marina.</title>
        <authorList>
            <person name="Swingley W.D."/>
            <person name="Chen M."/>
            <person name="Cheung P.C."/>
            <person name="Conrad A.L."/>
            <person name="Dejesa L.C."/>
            <person name="Hao J."/>
            <person name="Honchak B.M."/>
            <person name="Karbach L.E."/>
            <person name="Kurdoglu A."/>
            <person name="Lahiri S."/>
            <person name="Mastrian S.D."/>
            <person name="Miyashita H."/>
            <person name="Page L."/>
            <person name="Ramakrishna P."/>
            <person name="Satoh S."/>
            <person name="Sattley W.M."/>
            <person name="Shimada Y."/>
            <person name="Taylor H.L."/>
            <person name="Tomo T."/>
            <person name="Tsuchiya T."/>
            <person name="Wang Z.T."/>
            <person name="Raymond J."/>
            <person name="Mimuro M."/>
            <person name="Blankenship R.E."/>
            <person name="Touchman J.W."/>
        </authorList>
    </citation>
    <scope>NUCLEOTIDE SEQUENCE [LARGE SCALE GENOMIC DNA]</scope>
    <source>
        <strain evidence="4">MBIC 11017</strain>
        <plasmid evidence="4">Plasmid pREB4</plasmid>
    </source>
</reference>
<dbReference type="KEGG" id="amr:AM1_D0075"/>